<comment type="caution">
    <text evidence="4">The sequence shown here is derived from an EMBL/GenBank/DDBJ whole genome shotgun (WGS) entry which is preliminary data.</text>
</comment>
<evidence type="ECO:0000313" key="4">
    <source>
        <dbReference type="EMBL" id="GFN86941.1"/>
    </source>
</evidence>
<dbReference type="Proteomes" id="UP000735302">
    <property type="component" value="Unassembled WGS sequence"/>
</dbReference>
<keyword evidence="5" id="KW-1185">Reference proteome</keyword>
<dbReference type="InterPro" id="IPR001368">
    <property type="entry name" value="TNFR/NGFR_Cys_rich_reg"/>
</dbReference>
<evidence type="ECO:0000259" key="3">
    <source>
        <dbReference type="PROSITE" id="PS50050"/>
    </source>
</evidence>
<comment type="caution">
    <text evidence="1">Lacks conserved residue(s) required for the propagation of feature annotation.</text>
</comment>
<dbReference type="PROSITE" id="PS50050">
    <property type="entry name" value="TNFR_NGFR_2"/>
    <property type="match status" value="1"/>
</dbReference>
<gene>
    <name evidence="4" type="ORF">PoB_001344700</name>
</gene>
<feature type="repeat" description="TNFR-Cys" evidence="1">
    <location>
        <begin position="73"/>
        <end position="115"/>
    </location>
</feature>
<evidence type="ECO:0000256" key="1">
    <source>
        <dbReference type="PROSITE-ProRule" id="PRU00206"/>
    </source>
</evidence>
<evidence type="ECO:0000313" key="5">
    <source>
        <dbReference type="Proteomes" id="UP000735302"/>
    </source>
</evidence>
<accession>A0AAV3YVE9</accession>
<protein>
    <recommendedName>
        <fullName evidence="3">TNFR-Cys domain-containing protein</fullName>
    </recommendedName>
</protein>
<organism evidence="4 5">
    <name type="scientific">Plakobranchus ocellatus</name>
    <dbReference type="NCBI Taxonomy" id="259542"/>
    <lineage>
        <taxon>Eukaryota</taxon>
        <taxon>Metazoa</taxon>
        <taxon>Spiralia</taxon>
        <taxon>Lophotrochozoa</taxon>
        <taxon>Mollusca</taxon>
        <taxon>Gastropoda</taxon>
        <taxon>Heterobranchia</taxon>
        <taxon>Euthyneura</taxon>
        <taxon>Panpulmonata</taxon>
        <taxon>Sacoglossa</taxon>
        <taxon>Placobranchoidea</taxon>
        <taxon>Plakobranchidae</taxon>
        <taxon>Plakobranchus</taxon>
    </lineage>
</organism>
<feature type="disulfide bond" evidence="1">
    <location>
        <begin position="74"/>
        <end position="89"/>
    </location>
</feature>
<dbReference type="AlphaFoldDB" id="A0AAV3YVE9"/>
<feature type="signal peptide" evidence="2">
    <location>
        <begin position="1"/>
        <end position="26"/>
    </location>
</feature>
<feature type="chain" id="PRO_5043394092" description="TNFR-Cys domain-containing protein" evidence="2">
    <location>
        <begin position="27"/>
        <end position="206"/>
    </location>
</feature>
<dbReference type="PROSITE" id="PS00652">
    <property type="entry name" value="TNFR_NGFR_1"/>
    <property type="match status" value="1"/>
</dbReference>
<dbReference type="EMBL" id="BLXT01001623">
    <property type="protein sequence ID" value="GFN86941.1"/>
    <property type="molecule type" value="Genomic_DNA"/>
</dbReference>
<reference evidence="4 5" key="1">
    <citation type="journal article" date="2021" name="Elife">
        <title>Chloroplast acquisition without the gene transfer in kleptoplastic sea slugs, Plakobranchus ocellatus.</title>
        <authorList>
            <person name="Maeda T."/>
            <person name="Takahashi S."/>
            <person name="Yoshida T."/>
            <person name="Shimamura S."/>
            <person name="Takaki Y."/>
            <person name="Nagai Y."/>
            <person name="Toyoda A."/>
            <person name="Suzuki Y."/>
            <person name="Arimoto A."/>
            <person name="Ishii H."/>
            <person name="Satoh N."/>
            <person name="Nishiyama T."/>
            <person name="Hasebe M."/>
            <person name="Maruyama T."/>
            <person name="Minagawa J."/>
            <person name="Obokata J."/>
            <person name="Shigenobu S."/>
        </authorList>
    </citation>
    <scope>NUCLEOTIDE SEQUENCE [LARGE SCALE GENOMIC DNA]</scope>
</reference>
<name>A0AAV3YVE9_9GAST</name>
<proteinExistence type="predicted"/>
<evidence type="ECO:0000256" key="2">
    <source>
        <dbReference type="SAM" id="SignalP"/>
    </source>
</evidence>
<feature type="domain" description="TNFR-Cys" evidence="3">
    <location>
        <begin position="73"/>
        <end position="115"/>
    </location>
</feature>
<sequence>MKLPKYILALLPIVLVAPLGVTHCEAKTLVSCPDSHYFDSREQRCLRCTSYDTHDPYLVLEAKCTLYHDTMLRCVKGFHYSHDSNGASCHPCSKTCPQSRPFLGKECFGTMDRICCKENETVVRNGKCEKQVFCTENEHLALHERQTNRESCQPCQPGFENPKKKHRDFKCQKKEEANSQENHGHRFSAGSISLMVPLALIVMRFS</sequence>
<keyword evidence="2" id="KW-0732">Signal</keyword>
<keyword evidence="1" id="KW-1015">Disulfide bond</keyword>